<proteinExistence type="predicted"/>
<dbReference type="GO" id="GO:0005886">
    <property type="term" value="C:plasma membrane"/>
    <property type="evidence" value="ECO:0007669"/>
    <property type="project" value="TreeGrafter"/>
</dbReference>
<evidence type="ECO:0000256" key="5">
    <source>
        <dbReference type="SAM" id="Phobius"/>
    </source>
</evidence>
<feature type="transmembrane region" description="Helical" evidence="5">
    <location>
        <begin position="6"/>
        <end position="23"/>
    </location>
</feature>
<organism evidence="8">
    <name type="scientific">marine sediment metagenome</name>
    <dbReference type="NCBI Taxonomy" id="412755"/>
    <lineage>
        <taxon>unclassified sequences</taxon>
        <taxon>metagenomes</taxon>
        <taxon>ecological metagenomes</taxon>
    </lineage>
</organism>
<dbReference type="Gene3D" id="2.40.50.140">
    <property type="entry name" value="Nucleic acid-binding proteins"/>
    <property type="match status" value="1"/>
</dbReference>
<dbReference type="PANTHER" id="PTHR33507:SF3">
    <property type="entry name" value="INNER MEMBRANE PROTEIN YBBJ"/>
    <property type="match status" value="1"/>
</dbReference>
<accession>X0TPZ0</accession>
<comment type="subcellular location">
    <subcellularLocation>
        <location evidence="1">Membrane</location>
        <topology evidence="1">Multi-pass membrane protein</topology>
    </subcellularLocation>
</comment>
<sequence>MEFWIPLLLFAIGFIALFLELFIPAAGVIGAAGIICMISGTILAYNSLGKIVGSIFLSGILIGTPAMIMIGLKVFPKSFVGKRLILHKSMEQEAGYTSADSEKYNGLVGKQGIVVTTLRPSGMVNIDGKKFSVVTSGEMIQKDEVVHVLKVEGSRIVVRKK</sequence>
<dbReference type="AlphaFoldDB" id="X0TPZ0"/>
<reference evidence="8" key="1">
    <citation type="journal article" date="2014" name="Front. Microbiol.">
        <title>High frequency of phylogenetically diverse reductive dehalogenase-homologous genes in deep subseafloor sedimentary metagenomes.</title>
        <authorList>
            <person name="Kawai M."/>
            <person name="Futagami T."/>
            <person name="Toyoda A."/>
            <person name="Takaki Y."/>
            <person name="Nishi S."/>
            <person name="Hori S."/>
            <person name="Arai W."/>
            <person name="Tsubouchi T."/>
            <person name="Morono Y."/>
            <person name="Uchiyama I."/>
            <person name="Ito T."/>
            <person name="Fujiyama A."/>
            <person name="Inagaki F."/>
            <person name="Takami H."/>
        </authorList>
    </citation>
    <scope>NUCLEOTIDE SEQUENCE</scope>
    <source>
        <strain evidence="8">Expedition CK06-06</strain>
    </source>
</reference>
<dbReference type="Pfam" id="PF01957">
    <property type="entry name" value="NfeD"/>
    <property type="match status" value="1"/>
</dbReference>
<dbReference type="SUPFAM" id="SSF141322">
    <property type="entry name" value="NfeD domain-like"/>
    <property type="match status" value="1"/>
</dbReference>
<name>X0TPZ0_9ZZZZ</name>
<dbReference type="Pfam" id="PF24961">
    <property type="entry name" value="NfeD_membrane"/>
    <property type="match status" value="1"/>
</dbReference>
<evidence type="ECO:0000259" key="7">
    <source>
        <dbReference type="Pfam" id="PF24961"/>
    </source>
</evidence>
<dbReference type="EMBL" id="BARS01001913">
    <property type="protein sequence ID" value="GAF78185.1"/>
    <property type="molecule type" value="Genomic_DNA"/>
</dbReference>
<keyword evidence="3 5" id="KW-1133">Transmembrane helix</keyword>
<dbReference type="PANTHER" id="PTHR33507">
    <property type="entry name" value="INNER MEMBRANE PROTEIN YBBJ"/>
    <property type="match status" value="1"/>
</dbReference>
<dbReference type="InterPro" id="IPR056739">
    <property type="entry name" value="NfeD_membrane"/>
</dbReference>
<dbReference type="InterPro" id="IPR012340">
    <property type="entry name" value="NA-bd_OB-fold"/>
</dbReference>
<keyword evidence="2 5" id="KW-0812">Transmembrane</keyword>
<feature type="domain" description="NfeD-like C-terminal" evidence="6">
    <location>
        <begin position="105"/>
        <end position="160"/>
    </location>
</feature>
<feature type="transmembrane region" description="Helical" evidence="5">
    <location>
        <begin position="51"/>
        <end position="75"/>
    </location>
</feature>
<feature type="domain" description="NfeD integral membrane" evidence="7">
    <location>
        <begin position="4"/>
        <end position="64"/>
    </location>
</feature>
<keyword evidence="4 5" id="KW-0472">Membrane</keyword>
<protein>
    <submittedName>
        <fullName evidence="8">Uncharacterized protein</fullName>
    </submittedName>
</protein>
<dbReference type="InterPro" id="IPR002810">
    <property type="entry name" value="NfeD-like_C"/>
</dbReference>
<evidence type="ECO:0000313" key="8">
    <source>
        <dbReference type="EMBL" id="GAF78185.1"/>
    </source>
</evidence>
<evidence type="ECO:0000259" key="6">
    <source>
        <dbReference type="Pfam" id="PF01957"/>
    </source>
</evidence>
<gene>
    <name evidence="8" type="ORF">S01H1_03522</name>
</gene>
<dbReference type="InterPro" id="IPR052165">
    <property type="entry name" value="Membrane_assoc_protease"/>
</dbReference>
<evidence type="ECO:0000256" key="2">
    <source>
        <dbReference type="ARBA" id="ARBA00022692"/>
    </source>
</evidence>
<evidence type="ECO:0000256" key="4">
    <source>
        <dbReference type="ARBA" id="ARBA00023136"/>
    </source>
</evidence>
<comment type="caution">
    <text evidence="8">The sequence shown here is derived from an EMBL/GenBank/DDBJ whole genome shotgun (WGS) entry which is preliminary data.</text>
</comment>
<evidence type="ECO:0000256" key="1">
    <source>
        <dbReference type="ARBA" id="ARBA00004141"/>
    </source>
</evidence>
<evidence type="ECO:0000256" key="3">
    <source>
        <dbReference type="ARBA" id="ARBA00022989"/>
    </source>
</evidence>